<protein>
    <recommendedName>
        <fullName evidence="14">AAA+ ATPase domain-containing protein</fullName>
    </recommendedName>
</protein>
<dbReference type="InterPro" id="IPR041679">
    <property type="entry name" value="DNA2/NAM7-like_C"/>
</dbReference>
<proteinExistence type="predicted"/>
<evidence type="ECO:0000313" key="13">
    <source>
        <dbReference type="Proteomes" id="UP000294558"/>
    </source>
</evidence>
<evidence type="ECO:0000313" key="12">
    <source>
        <dbReference type="EMBL" id="TDT14603.1"/>
    </source>
</evidence>
<accession>A0A4R7HWS3</accession>
<dbReference type="Gene3D" id="3.90.320.10">
    <property type="match status" value="1"/>
</dbReference>
<gene>
    <name evidence="12" type="ORF">BDK89_0158</name>
</gene>
<dbReference type="GO" id="GO:0005524">
    <property type="term" value="F:ATP binding"/>
    <property type="evidence" value="ECO:0007669"/>
    <property type="project" value="UniProtKB-KW"/>
</dbReference>
<dbReference type="PANTHER" id="PTHR43788">
    <property type="entry name" value="DNA2/NAM7 HELICASE FAMILY MEMBER"/>
    <property type="match status" value="1"/>
</dbReference>
<dbReference type="InterPro" id="IPR027417">
    <property type="entry name" value="P-loop_NTPase"/>
</dbReference>
<keyword evidence="8" id="KW-0234">DNA repair</keyword>
<reference evidence="12 13" key="1">
    <citation type="submission" date="2019-03" db="EMBL/GenBank/DDBJ databases">
        <title>Sequencing the genomes of 1000 actinobacteria strains.</title>
        <authorList>
            <person name="Klenk H.-P."/>
        </authorList>
    </citation>
    <scope>NUCLEOTIDE SEQUENCE [LARGE SCALE GENOMIC DNA]</scope>
    <source>
        <strain evidence="12 13">DSM 18936</strain>
    </source>
</reference>
<feature type="domain" description="PD-(D/E)XK endonuclease-like" evidence="9">
    <location>
        <begin position="42"/>
        <end position="185"/>
    </location>
</feature>
<dbReference type="Pfam" id="PF13482">
    <property type="entry name" value="RNase_H_2"/>
    <property type="match status" value="1"/>
</dbReference>
<dbReference type="Pfam" id="PF13087">
    <property type="entry name" value="AAA_12"/>
    <property type="match status" value="1"/>
</dbReference>
<keyword evidence="6" id="KW-0269">Exonuclease</keyword>
<evidence type="ECO:0000256" key="6">
    <source>
        <dbReference type="ARBA" id="ARBA00022839"/>
    </source>
</evidence>
<dbReference type="InterPro" id="IPR047187">
    <property type="entry name" value="SF1_C_Upf1"/>
</dbReference>
<keyword evidence="13" id="KW-1185">Reference proteome</keyword>
<dbReference type="EMBL" id="SOAU01000001">
    <property type="protein sequence ID" value="TDT14603.1"/>
    <property type="molecule type" value="Genomic_DNA"/>
</dbReference>
<keyword evidence="3" id="KW-0227">DNA damage</keyword>
<feature type="domain" description="YprB ribonuclease H-like" evidence="11">
    <location>
        <begin position="290"/>
        <end position="469"/>
    </location>
</feature>
<name>A0A4R7HWS3_9ACTN</name>
<evidence type="ECO:0000259" key="9">
    <source>
        <dbReference type="Pfam" id="PF12705"/>
    </source>
</evidence>
<evidence type="ECO:0008006" key="14">
    <source>
        <dbReference type="Google" id="ProtNLM"/>
    </source>
</evidence>
<evidence type="ECO:0000259" key="10">
    <source>
        <dbReference type="Pfam" id="PF13087"/>
    </source>
</evidence>
<evidence type="ECO:0000256" key="1">
    <source>
        <dbReference type="ARBA" id="ARBA00022722"/>
    </source>
</evidence>
<dbReference type="CDD" id="cd18808">
    <property type="entry name" value="SF1_C_Upf1"/>
    <property type="match status" value="1"/>
</dbReference>
<keyword evidence="1" id="KW-0540">Nuclease</keyword>
<dbReference type="Gene3D" id="3.40.50.300">
    <property type="entry name" value="P-loop containing nucleotide triphosphate hydrolases"/>
    <property type="match status" value="2"/>
</dbReference>
<dbReference type="Pfam" id="PF13604">
    <property type="entry name" value="AAA_30"/>
    <property type="match status" value="1"/>
</dbReference>
<dbReference type="NCBIfam" id="TIGR03491">
    <property type="entry name" value="TM0106 family RecB-like putative nuclease"/>
    <property type="match status" value="1"/>
</dbReference>
<dbReference type="InterPro" id="IPR038726">
    <property type="entry name" value="PDDEXK_AddAB-type"/>
</dbReference>
<keyword evidence="7" id="KW-0067">ATP-binding</keyword>
<evidence type="ECO:0000256" key="2">
    <source>
        <dbReference type="ARBA" id="ARBA00022741"/>
    </source>
</evidence>
<dbReference type="InterPro" id="IPR019993">
    <property type="entry name" value="RecB_nuclease_TM0106_put"/>
</dbReference>
<dbReference type="AlphaFoldDB" id="A0A4R7HWS3"/>
<keyword evidence="5" id="KW-0347">Helicase</keyword>
<keyword evidence="4" id="KW-0378">Hydrolase</keyword>
<dbReference type="Pfam" id="PF12705">
    <property type="entry name" value="PDDEXK_1"/>
    <property type="match status" value="1"/>
</dbReference>
<dbReference type="GO" id="GO:0004527">
    <property type="term" value="F:exonuclease activity"/>
    <property type="evidence" value="ECO:0007669"/>
    <property type="project" value="UniProtKB-KW"/>
</dbReference>
<feature type="domain" description="DNA2/NAM7 helicase-like C-terminal" evidence="10">
    <location>
        <begin position="857"/>
        <end position="1049"/>
    </location>
</feature>
<keyword evidence="2" id="KW-0547">Nucleotide-binding</keyword>
<dbReference type="GO" id="GO:0043139">
    <property type="term" value="F:5'-3' DNA helicase activity"/>
    <property type="evidence" value="ECO:0007669"/>
    <property type="project" value="TreeGrafter"/>
</dbReference>
<dbReference type="PANTHER" id="PTHR43788:SF8">
    <property type="entry name" value="DNA-BINDING PROTEIN SMUBP-2"/>
    <property type="match status" value="1"/>
</dbReference>
<comment type="caution">
    <text evidence="12">The sequence shown here is derived from an EMBL/GenBank/DDBJ whole genome shotgun (WGS) entry which is preliminary data.</text>
</comment>
<dbReference type="Proteomes" id="UP000294558">
    <property type="component" value="Unassembled WGS sequence"/>
</dbReference>
<evidence type="ECO:0000256" key="8">
    <source>
        <dbReference type="ARBA" id="ARBA00023204"/>
    </source>
</evidence>
<evidence type="ECO:0000256" key="7">
    <source>
        <dbReference type="ARBA" id="ARBA00022840"/>
    </source>
</evidence>
<dbReference type="InterPro" id="IPR038720">
    <property type="entry name" value="YprB_RNase_H-like_dom"/>
</dbReference>
<dbReference type="CDD" id="cd17934">
    <property type="entry name" value="DEXXQc_Upf1-like"/>
    <property type="match status" value="1"/>
</dbReference>
<sequence>MFGEMAQMLVDKGLTHEQEVLARYAQKGRPVHTVPERCDDESFARWVDRVGDVLPEGHDVIFQMPFVHDGIQGVADFLERVDLADGSFTYEPVDAKLARKAAKSGHVLQLCFYAEAITTTTGHAPEQLHIELGSGRRETIRVADVSAYWRRLRGQLARVVNEPAGETKPDKCDHCPFCEFEQVCDAEWREADSLIHVAGVHTAHREILEADGVATIASLATLDRPVDELDPERLKRFIRQASLQVEAREAPEDDPPPFELLVAADDPDQPLEPSELRGFAALPRPDDGDVFLDFEGHPFWRADTELFFLFGLIEFDDGDWRFKAFWAHDETEEAQAVADLIAYLSERRKRHPGMHVYHYNHTERSALVRLTEHHGVAELELERQIATGMFVDLFPVVMGAMQVGVESYGLKHIERLTDYERGHDIDRGAGAVVEYERFMADGEQQRLDRIARYNEDDVRATRAVRDWLVDHRPADLASRPAVTEPKADDRELDDRIERLHEFEPGTPEHLMGDLLGYWRRERSVVAADCLRLSMAPEPDQLEAFGSIGQLKLAGVSERFGKSGKKLTADEALFTFPPQNISPDIEAGSKLIQAINEQEWGFFTVLDIDVDAGELRIEWHPDQVEAGWVPTSLVHYVWYDEGHKLTALCALADQMLAGEDDRVGHRILRREAPRFTAGHGPAEQQFDPDYTKICRWAPHLDGSYVPVQGPPGTGKTFTGAHVVRTLQQLGKRVGITAMSHAAIDNLMEAVIDLYKQQGDLSTLRAVRRGGAGIDGVDPAWNNGQCVGYDVIGGTPWLFASPDMCDDPVDVLVVDEAGQLGLADTLAATVSAKNVILLGDPQQLPQVAQASHPNRSGVSALEHLLGEGTRTFPPERGVLLDVTRRMHPDVCGFISDVMYDGKLTSHGSCGGQTTVEGTGLRWIQAEHAGNATESAEEAELVAQIVRPLMGTDWIDQHGATSPISIGDVIVVTPYNDQRRLIEATLNSDSTTAGIEVGTVDKFQGREAAVVVFSMATSSAEFMPRQADFLFSKNRLNVAISRARCLAYLICTDELLNTRARDVEEMELIGALCSLVERARRTSS</sequence>
<dbReference type="InterPro" id="IPR012337">
    <property type="entry name" value="RNaseH-like_sf"/>
</dbReference>
<dbReference type="InterPro" id="IPR011604">
    <property type="entry name" value="PDDEXK-like_dom_sf"/>
</dbReference>
<dbReference type="InterPro" id="IPR050534">
    <property type="entry name" value="Coronavir_polyprotein_1ab"/>
</dbReference>
<evidence type="ECO:0000256" key="4">
    <source>
        <dbReference type="ARBA" id="ARBA00022801"/>
    </source>
</evidence>
<organism evidence="12 13">
    <name type="scientific">Ilumatobacter fluminis</name>
    <dbReference type="NCBI Taxonomy" id="467091"/>
    <lineage>
        <taxon>Bacteria</taxon>
        <taxon>Bacillati</taxon>
        <taxon>Actinomycetota</taxon>
        <taxon>Acidimicrobiia</taxon>
        <taxon>Acidimicrobiales</taxon>
        <taxon>Ilumatobacteraceae</taxon>
        <taxon>Ilumatobacter</taxon>
    </lineage>
</organism>
<evidence type="ECO:0000259" key="11">
    <source>
        <dbReference type="Pfam" id="PF13482"/>
    </source>
</evidence>
<dbReference type="SUPFAM" id="SSF52540">
    <property type="entry name" value="P-loop containing nucleoside triphosphate hydrolases"/>
    <property type="match status" value="1"/>
</dbReference>
<evidence type="ECO:0000256" key="5">
    <source>
        <dbReference type="ARBA" id="ARBA00022806"/>
    </source>
</evidence>
<evidence type="ECO:0000256" key="3">
    <source>
        <dbReference type="ARBA" id="ARBA00022763"/>
    </source>
</evidence>
<dbReference type="GO" id="GO:0006281">
    <property type="term" value="P:DNA repair"/>
    <property type="evidence" value="ECO:0007669"/>
    <property type="project" value="UniProtKB-KW"/>
</dbReference>
<dbReference type="SUPFAM" id="SSF53098">
    <property type="entry name" value="Ribonuclease H-like"/>
    <property type="match status" value="1"/>
</dbReference>